<dbReference type="EMBL" id="WJXA01000010">
    <property type="protein sequence ID" value="KAF7130637.1"/>
    <property type="molecule type" value="Genomic_DNA"/>
</dbReference>
<evidence type="ECO:0000313" key="1">
    <source>
        <dbReference type="EMBL" id="KAF7130637.1"/>
    </source>
</evidence>
<dbReference type="PANTHER" id="PTHR34278">
    <property type="entry name" value="PROTEIN THI031, PUTATIVE-RELATED"/>
    <property type="match status" value="1"/>
</dbReference>
<name>A0A834LDH7_RHOSS</name>
<dbReference type="OrthoDB" id="663108at2759"/>
<dbReference type="PANTHER" id="PTHR34278:SF1">
    <property type="entry name" value="PROTEIN THI031, PUTATIVE-RELATED"/>
    <property type="match status" value="1"/>
</dbReference>
<keyword evidence="2" id="KW-1185">Reference proteome</keyword>
<proteinExistence type="predicted"/>
<evidence type="ECO:0000313" key="2">
    <source>
        <dbReference type="Proteomes" id="UP000626092"/>
    </source>
</evidence>
<reference evidence="1" key="1">
    <citation type="submission" date="2019-11" db="EMBL/GenBank/DDBJ databases">
        <authorList>
            <person name="Liu Y."/>
            <person name="Hou J."/>
            <person name="Li T.-Q."/>
            <person name="Guan C.-H."/>
            <person name="Wu X."/>
            <person name="Wu H.-Z."/>
            <person name="Ling F."/>
            <person name="Zhang R."/>
            <person name="Shi X.-G."/>
            <person name="Ren J.-P."/>
            <person name="Chen E.-F."/>
            <person name="Sun J.-M."/>
        </authorList>
    </citation>
    <scope>NUCLEOTIDE SEQUENCE</scope>
    <source>
        <strain evidence="1">Adult_tree_wgs_1</strain>
        <tissue evidence="1">Leaves</tissue>
    </source>
</reference>
<accession>A0A834LDH7</accession>
<protein>
    <submittedName>
        <fullName evidence="1">Uncharacterized protein</fullName>
    </submittedName>
</protein>
<comment type="caution">
    <text evidence="1">The sequence shown here is derived from an EMBL/GenBank/DDBJ whole genome shotgun (WGS) entry which is preliminary data.</text>
</comment>
<dbReference type="AlphaFoldDB" id="A0A834LDH7"/>
<organism evidence="1 2">
    <name type="scientific">Rhododendron simsii</name>
    <name type="common">Sims's rhododendron</name>
    <dbReference type="NCBI Taxonomy" id="118357"/>
    <lineage>
        <taxon>Eukaryota</taxon>
        <taxon>Viridiplantae</taxon>
        <taxon>Streptophyta</taxon>
        <taxon>Embryophyta</taxon>
        <taxon>Tracheophyta</taxon>
        <taxon>Spermatophyta</taxon>
        <taxon>Magnoliopsida</taxon>
        <taxon>eudicotyledons</taxon>
        <taxon>Gunneridae</taxon>
        <taxon>Pentapetalae</taxon>
        <taxon>asterids</taxon>
        <taxon>Ericales</taxon>
        <taxon>Ericaceae</taxon>
        <taxon>Ericoideae</taxon>
        <taxon>Rhodoreae</taxon>
        <taxon>Rhododendron</taxon>
    </lineage>
</organism>
<sequence length="352" mass="39560">MVRNYPILGPPFNPRPESIYLNRFDSPPTAGHFTKVSSKPTNHSKFTGICGRPKCAGCHAHQVSKSRPKAKGTQKLRSCDVVSNHRLVSWRVVDSNPGLKFSGFSAGGILDHLDRDDMDDFDDDDFVGEKPLILRIVILIEEKKDDDENENVSIDDLEIVWAEEDEDEDWCLVAEMFTNRPDSPLAAGLFAKVSQKPTNQSKFTGKCSRPRCGRCHTYPVSKSRTKEKGTQKRQSCDVVSNHRLVRLWAVDSNPRLKFAGFSASGVLAHLESEYLNMDDDDYADEVYEESFELAYHDSLMLEIASGAVDSKDWDNENKGDVEVEDLGLYDAEIVSADQDEDEDGGWYLVVEI</sequence>
<dbReference type="Proteomes" id="UP000626092">
    <property type="component" value="Unassembled WGS sequence"/>
</dbReference>
<gene>
    <name evidence="1" type="ORF">RHSIM_Rhsim10G0012300</name>
</gene>